<dbReference type="NCBIfam" id="TIGR00384">
    <property type="entry name" value="dhsB"/>
    <property type="match status" value="1"/>
</dbReference>
<dbReference type="PROSITE" id="PS51085">
    <property type="entry name" value="2FE2S_FER_2"/>
    <property type="match status" value="1"/>
</dbReference>
<dbReference type="GO" id="GO:0016491">
    <property type="term" value="F:oxidoreductase activity"/>
    <property type="evidence" value="ECO:0007669"/>
    <property type="project" value="UniProtKB-KW"/>
</dbReference>
<dbReference type="EMBL" id="CP003316">
    <property type="protein sequence ID" value="AFA39327.1"/>
    <property type="molecule type" value="Genomic_DNA"/>
</dbReference>
<dbReference type="Gene3D" id="3.10.20.30">
    <property type="match status" value="1"/>
</dbReference>
<dbReference type="Pfam" id="PF13085">
    <property type="entry name" value="Fer2_3"/>
    <property type="match status" value="1"/>
</dbReference>
<evidence type="ECO:0000256" key="1">
    <source>
        <dbReference type="ARBA" id="ARBA00005163"/>
    </source>
</evidence>
<dbReference type="PANTHER" id="PTHR11921">
    <property type="entry name" value="SUCCINATE DEHYDROGENASE IRON-SULFUR PROTEIN"/>
    <property type="match status" value="1"/>
</dbReference>
<feature type="domain" description="2Fe-2S ferredoxin-type" evidence="2">
    <location>
        <begin position="3"/>
        <end position="91"/>
    </location>
</feature>
<dbReference type="HOGENOM" id="CLU_044838_5_2_2"/>
<gene>
    <name evidence="3" type="ordered locus">Pogu_1300</name>
</gene>
<comment type="pathway">
    <text evidence="1">Carbohydrate metabolism; tricarboxylic acid cycle.</text>
</comment>
<dbReference type="InterPro" id="IPR050573">
    <property type="entry name" value="SDH/FRD_Iron-Sulfur"/>
</dbReference>
<organism evidence="3 4">
    <name type="scientific">Pyrobaculum oguniense (strain DSM 13380 / JCM 10595 / TE7)</name>
    <dbReference type="NCBI Taxonomy" id="698757"/>
    <lineage>
        <taxon>Archaea</taxon>
        <taxon>Thermoproteota</taxon>
        <taxon>Thermoprotei</taxon>
        <taxon>Thermoproteales</taxon>
        <taxon>Thermoproteaceae</taxon>
        <taxon>Pyrobaculum</taxon>
    </lineage>
</organism>
<evidence type="ECO:0000259" key="2">
    <source>
        <dbReference type="PROSITE" id="PS51085"/>
    </source>
</evidence>
<dbReference type="KEGG" id="pog:Pogu_1300"/>
<name>H6QAC6_PYROT</name>
<evidence type="ECO:0000313" key="4">
    <source>
        <dbReference type="Proteomes" id="UP000009062"/>
    </source>
</evidence>
<dbReference type="eggNOG" id="arCOG00962">
    <property type="taxonomic scope" value="Archaea"/>
</dbReference>
<dbReference type="EC" id="1.3.99.1" evidence="3"/>
<dbReference type="InterPro" id="IPR025192">
    <property type="entry name" value="Succ_DH/fum_Rdtase_N"/>
</dbReference>
<dbReference type="InterPro" id="IPR036010">
    <property type="entry name" value="2Fe-2S_ferredoxin-like_sf"/>
</dbReference>
<dbReference type="Proteomes" id="UP000009062">
    <property type="component" value="Chromosome"/>
</dbReference>
<reference evidence="3 4" key="1">
    <citation type="journal article" date="2012" name="Stand. Genomic Sci.">
        <title>Complete genome sequence of Pyrobaculum oguniense.</title>
        <authorList>
            <person name="Bernick D.L."/>
            <person name="Karplus K."/>
            <person name="Lui L.M."/>
            <person name="Coker J.K."/>
            <person name="Murphy J.N."/>
            <person name="Chan P.P."/>
            <person name="Cozen A.E."/>
            <person name="Lowe T.M."/>
        </authorList>
    </citation>
    <scope>NUCLEOTIDE SEQUENCE [LARGE SCALE GENOMIC DNA]</scope>
    <source>
        <strain evidence="3 4">TE7</strain>
    </source>
</reference>
<dbReference type="InterPro" id="IPR004489">
    <property type="entry name" value="Succ_DH/fum_Rdtase_Fe-S"/>
</dbReference>
<dbReference type="STRING" id="698757.Pogu_1300"/>
<proteinExistence type="predicted"/>
<dbReference type="SUPFAM" id="SSF54292">
    <property type="entry name" value="2Fe-2S ferredoxin-like"/>
    <property type="match status" value="1"/>
</dbReference>
<dbReference type="PANTHER" id="PTHR11921:SF29">
    <property type="entry name" value="SUCCINATE DEHYDROGENASE [UBIQUINONE] IRON-SULFUR SUBUNIT, MITOCHONDRIAL"/>
    <property type="match status" value="1"/>
</dbReference>
<dbReference type="GO" id="GO:0051537">
    <property type="term" value="F:2 iron, 2 sulfur cluster binding"/>
    <property type="evidence" value="ECO:0007669"/>
    <property type="project" value="InterPro"/>
</dbReference>
<keyword evidence="4" id="KW-1185">Reference proteome</keyword>
<dbReference type="AlphaFoldDB" id="H6QAC6"/>
<dbReference type="InterPro" id="IPR012675">
    <property type="entry name" value="Beta-grasp_dom_sf"/>
</dbReference>
<evidence type="ECO:0000313" key="3">
    <source>
        <dbReference type="EMBL" id="AFA39327.1"/>
    </source>
</evidence>
<dbReference type="GO" id="GO:0009055">
    <property type="term" value="F:electron transfer activity"/>
    <property type="evidence" value="ECO:0007669"/>
    <property type="project" value="InterPro"/>
</dbReference>
<dbReference type="GO" id="GO:0022904">
    <property type="term" value="P:respiratory electron transport chain"/>
    <property type="evidence" value="ECO:0007669"/>
    <property type="project" value="TreeGrafter"/>
</dbReference>
<sequence>MKYKISVRRFRDGVQFVQTYIIEAPPTTTVLDALINIREDLDGTVAFRYACRMGVCGVCAVKVNGRPVLACTTKLGDLGSHEIYIEPIQDKNIIKDLVVDI</sequence>
<protein>
    <submittedName>
        <fullName evidence="3">Succinate dehydrogenase and fumarate reductase iron-sulfur protein</fullName>
        <ecNumber evidence="3">1.3.99.1</ecNumber>
    </submittedName>
</protein>
<dbReference type="PROSITE" id="PS00197">
    <property type="entry name" value="2FE2S_FER_1"/>
    <property type="match status" value="1"/>
</dbReference>
<dbReference type="InterPro" id="IPR001041">
    <property type="entry name" value="2Fe-2S_ferredoxin-type"/>
</dbReference>
<accession>H6QAC6</accession>
<dbReference type="CDD" id="cd00207">
    <property type="entry name" value="fer2"/>
    <property type="match status" value="1"/>
</dbReference>
<dbReference type="InterPro" id="IPR006058">
    <property type="entry name" value="2Fe2S_fd_BS"/>
</dbReference>
<dbReference type="GO" id="GO:0006099">
    <property type="term" value="P:tricarboxylic acid cycle"/>
    <property type="evidence" value="ECO:0007669"/>
    <property type="project" value="InterPro"/>
</dbReference>
<keyword evidence="3" id="KW-0560">Oxidoreductase</keyword>